<keyword evidence="1" id="KW-0812">Transmembrane</keyword>
<evidence type="ECO:0000256" key="1">
    <source>
        <dbReference type="SAM" id="Phobius"/>
    </source>
</evidence>
<feature type="transmembrane region" description="Helical" evidence="1">
    <location>
        <begin position="48"/>
        <end position="69"/>
    </location>
</feature>
<proteinExistence type="predicted"/>
<dbReference type="AlphaFoldDB" id="A0A0R2RRM5"/>
<reference evidence="2 3" key="1">
    <citation type="submission" date="2015-10" db="EMBL/GenBank/DDBJ databases">
        <title>Metagenome-Assembled Genomes uncover a global brackish microbiome.</title>
        <authorList>
            <person name="Hugerth L.W."/>
            <person name="Larsson J."/>
            <person name="Alneberg J."/>
            <person name="Lindh M.V."/>
            <person name="Legrand C."/>
            <person name="Pinhassi J."/>
            <person name="Andersson A.F."/>
        </authorList>
    </citation>
    <scope>NUCLEOTIDE SEQUENCE [LARGE SCALE GENOMIC DNA]</scope>
    <source>
        <strain evidence="2">BACL18 MAG-120507-bin52</strain>
    </source>
</reference>
<dbReference type="EMBL" id="LIBO01000005">
    <property type="protein sequence ID" value="KRO63149.1"/>
    <property type="molecule type" value="Genomic_DNA"/>
</dbReference>
<keyword evidence="1" id="KW-0472">Membrane</keyword>
<evidence type="ECO:0000313" key="2">
    <source>
        <dbReference type="EMBL" id="KRO63149.1"/>
    </source>
</evidence>
<keyword evidence="1" id="KW-1133">Transmembrane helix</keyword>
<dbReference type="Proteomes" id="UP000051269">
    <property type="component" value="Unassembled WGS sequence"/>
</dbReference>
<name>A0A0R2RRM5_9BACT</name>
<accession>A0A0R2RRM5</accession>
<evidence type="ECO:0000313" key="3">
    <source>
        <dbReference type="Proteomes" id="UP000051269"/>
    </source>
</evidence>
<gene>
    <name evidence="2" type="ORF">ABR82_06615</name>
</gene>
<organism evidence="2 3">
    <name type="scientific">Verrucomicrobia subdivision 6 bacterium BACL9 MAG-120507-bin52</name>
    <dbReference type="NCBI Taxonomy" id="1655590"/>
    <lineage>
        <taxon>Bacteria</taxon>
        <taxon>Pseudomonadati</taxon>
        <taxon>Verrucomicrobiota</taxon>
        <taxon>Verrucomicrobiia</taxon>
        <taxon>Verrucomicrobiales</taxon>
        <taxon>Verrucomicrobia subdivision 6</taxon>
    </lineage>
</organism>
<protein>
    <submittedName>
        <fullName evidence="2">Uncharacterized protein</fullName>
    </submittedName>
</protein>
<comment type="caution">
    <text evidence="2">The sequence shown here is derived from an EMBL/GenBank/DDBJ whole genome shotgun (WGS) entry which is preliminary data.</text>
</comment>
<sequence length="111" mass="13604">MWRMRDRDLICKFLLIIYMPKEPKFRRGFTWRHHIDEKWDRLDYGFKLGWQICIFVILLGGAFGLLVWANRRSEREEWLREGARQELIRKEKSSELFQRNPVTPPLRPAED</sequence>